<protein>
    <recommendedName>
        <fullName evidence="8">EGF-like domain-containing protein</fullName>
    </recommendedName>
</protein>
<comment type="caution">
    <text evidence="6">Lacks conserved residue(s) required for the propagation of feature annotation.</text>
</comment>
<name>A0A835YEH0_9CHLO</name>
<dbReference type="InterPro" id="IPR000152">
    <property type="entry name" value="EGF-type_Asp/Asn_hydroxyl_site"/>
</dbReference>
<feature type="domain" description="EGF-like" evidence="8">
    <location>
        <begin position="162"/>
        <end position="202"/>
    </location>
</feature>
<evidence type="ECO:0000256" key="1">
    <source>
        <dbReference type="ARBA" id="ARBA00022536"/>
    </source>
</evidence>
<dbReference type="GO" id="GO:0005509">
    <property type="term" value="F:calcium ion binding"/>
    <property type="evidence" value="ECO:0007669"/>
    <property type="project" value="InterPro"/>
</dbReference>
<reference evidence="9" key="1">
    <citation type="journal article" date="2020" name="bioRxiv">
        <title>Comparative genomics of Chlamydomonas.</title>
        <authorList>
            <person name="Craig R.J."/>
            <person name="Hasan A.R."/>
            <person name="Ness R.W."/>
            <person name="Keightley P.D."/>
        </authorList>
    </citation>
    <scope>NUCLEOTIDE SEQUENCE</scope>
    <source>
        <strain evidence="9">CCAP 11/70</strain>
    </source>
</reference>
<feature type="domain" description="EGF-like" evidence="8">
    <location>
        <begin position="122"/>
        <end position="161"/>
    </location>
</feature>
<keyword evidence="10" id="KW-1185">Reference proteome</keyword>
<dbReference type="InterPro" id="IPR009030">
    <property type="entry name" value="Growth_fac_rcpt_cys_sf"/>
</dbReference>
<sequence>MMAAGDVRRAHVRVLGPLVAVLVALALAGDASAQTKCASTVNPCGNSIDHQLQADCVDTSLNYKCVCKTAGRVYVPASRTCVECLLGICKGNSLCVNSPANSYTCTCPTGYAYNHTRGGCFDVNECLTNNPCKGNSVCVDAPVWPICRCPNGYFYNGTACVDINECNLLPSVCHGGAVCQNLAGSYRCICPTQPSWAYNATAGDCYNPCLHHPCGEGNCTGAPFARTTYKYTCACPTGWLNGPTCTDQCAGNPCGTGNACIRAPTAATPWKYNCSCLGGSTFMNGTCKGSLGTNILTTAHKSSVDCSTAQAGFPCNNSMDGKLDTAWEGAVAFDTEPMIQVAFSTYLKVAKARVVYVAGDPAYLSSTGCAFTLNSWLGGGDSSSAYADFNTTQTHDLSQPAEYIHTFSPALTSVMDFALACYRKEATDKALIRIVEIELYAS</sequence>
<dbReference type="PANTHER" id="PTHR24034:SF209">
    <property type="entry name" value="EGF-LIKE DOMAIN-CONTAINING PROTEIN"/>
    <property type="match status" value="1"/>
</dbReference>
<evidence type="ECO:0000259" key="8">
    <source>
        <dbReference type="PROSITE" id="PS50026"/>
    </source>
</evidence>
<keyword evidence="4" id="KW-1015">Disulfide bond</keyword>
<dbReference type="SUPFAM" id="SSF57196">
    <property type="entry name" value="EGF/Laminin"/>
    <property type="match status" value="1"/>
</dbReference>
<dbReference type="PROSITE" id="PS50026">
    <property type="entry name" value="EGF_3"/>
    <property type="match status" value="3"/>
</dbReference>
<dbReference type="Proteomes" id="UP000612055">
    <property type="component" value="Unassembled WGS sequence"/>
</dbReference>
<dbReference type="PROSITE" id="PS01186">
    <property type="entry name" value="EGF_2"/>
    <property type="match status" value="1"/>
</dbReference>
<gene>
    <name evidence="9" type="ORF">HYH03_001026</name>
</gene>
<dbReference type="Gene3D" id="2.10.25.10">
    <property type="entry name" value="Laminin"/>
    <property type="match status" value="3"/>
</dbReference>
<dbReference type="InterPro" id="IPR049883">
    <property type="entry name" value="NOTCH1_EGF-like"/>
</dbReference>
<dbReference type="OrthoDB" id="4062651at2759"/>
<accession>A0A835YEH0</accession>
<dbReference type="InterPro" id="IPR001881">
    <property type="entry name" value="EGF-like_Ca-bd_dom"/>
</dbReference>
<dbReference type="EMBL" id="JAEHOE010000002">
    <property type="protein sequence ID" value="KAG2501213.1"/>
    <property type="molecule type" value="Genomic_DNA"/>
</dbReference>
<dbReference type="InterPro" id="IPR050751">
    <property type="entry name" value="ECM_structural_protein"/>
</dbReference>
<evidence type="ECO:0000313" key="9">
    <source>
        <dbReference type="EMBL" id="KAG2501213.1"/>
    </source>
</evidence>
<dbReference type="CDD" id="cd00054">
    <property type="entry name" value="EGF_CA"/>
    <property type="match status" value="2"/>
</dbReference>
<dbReference type="PROSITE" id="PS00010">
    <property type="entry name" value="ASX_HYDROXYL"/>
    <property type="match status" value="1"/>
</dbReference>
<dbReference type="FunFam" id="2.10.25.10:FF:000005">
    <property type="entry name" value="Fibrillin 2"/>
    <property type="match status" value="1"/>
</dbReference>
<proteinExistence type="predicted"/>
<dbReference type="SMART" id="SM00179">
    <property type="entry name" value="EGF_CA"/>
    <property type="match status" value="3"/>
</dbReference>
<keyword evidence="3" id="KW-0677">Repeat</keyword>
<dbReference type="PROSITE" id="PS01187">
    <property type="entry name" value="EGF_CA"/>
    <property type="match status" value="1"/>
</dbReference>
<dbReference type="SMART" id="SM00181">
    <property type="entry name" value="EGF"/>
    <property type="match status" value="6"/>
</dbReference>
<feature type="domain" description="EGF-like" evidence="8">
    <location>
        <begin position="82"/>
        <end position="117"/>
    </location>
</feature>
<evidence type="ECO:0000256" key="5">
    <source>
        <dbReference type="ARBA" id="ARBA00023180"/>
    </source>
</evidence>
<dbReference type="AlphaFoldDB" id="A0A835YEH0"/>
<dbReference type="Gene3D" id="2.90.20.10">
    <property type="entry name" value="Plasmodium vivax P25 domain"/>
    <property type="match status" value="1"/>
</dbReference>
<feature type="chain" id="PRO_5032459421" description="EGF-like domain-containing protein" evidence="7">
    <location>
        <begin position="34"/>
        <end position="442"/>
    </location>
</feature>
<organism evidence="9 10">
    <name type="scientific">Edaphochlamys debaryana</name>
    <dbReference type="NCBI Taxonomy" id="47281"/>
    <lineage>
        <taxon>Eukaryota</taxon>
        <taxon>Viridiplantae</taxon>
        <taxon>Chlorophyta</taxon>
        <taxon>core chlorophytes</taxon>
        <taxon>Chlorophyceae</taxon>
        <taxon>CS clade</taxon>
        <taxon>Chlamydomonadales</taxon>
        <taxon>Chlamydomonadales incertae sedis</taxon>
        <taxon>Edaphochlamys</taxon>
    </lineage>
</organism>
<keyword evidence="2 7" id="KW-0732">Signal</keyword>
<dbReference type="SUPFAM" id="SSF57184">
    <property type="entry name" value="Growth factor receptor domain"/>
    <property type="match status" value="1"/>
</dbReference>
<comment type="caution">
    <text evidence="9">The sequence shown here is derived from an EMBL/GenBank/DDBJ whole genome shotgun (WGS) entry which is preliminary data.</text>
</comment>
<dbReference type="PANTHER" id="PTHR24034">
    <property type="entry name" value="EGF-LIKE DOMAIN-CONTAINING PROTEIN"/>
    <property type="match status" value="1"/>
</dbReference>
<dbReference type="InterPro" id="IPR018097">
    <property type="entry name" value="EGF_Ca-bd_CS"/>
</dbReference>
<feature type="signal peptide" evidence="7">
    <location>
        <begin position="1"/>
        <end position="33"/>
    </location>
</feature>
<dbReference type="Pfam" id="PF07645">
    <property type="entry name" value="EGF_CA"/>
    <property type="match status" value="1"/>
</dbReference>
<dbReference type="InterPro" id="IPR000742">
    <property type="entry name" value="EGF"/>
</dbReference>
<evidence type="ECO:0000313" key="10">
    <source>
        <dbReference type="Proteomes" id="UP000612055"/>
    </source>
</evidence>
<evidence type="ECO:0000256" key="4">
    <source>
        <dbReference type="ARBA" id="ARBA00023157"/>
    </source>
</evidence>
<evidence type="ECO:0000256" key="2">
    <source>
        <dbReference type="ARBA" id="ARBA00022729"/>
    </source>
</evidence>
<dbReference type="Pfam" id="PF12661">
    <property type="entry name" value="hEGF"/>
    <property type="match status" value="1"/>
</dbReference>
<keyword evidence="1 6" id="KW-0245">EGF-like domain</keyword>
<keyword evidence="5" id="KW-0325">Glycoprotein</keyword>
<evidence type="ECO:0000256" key="6">
    <source>
        <dbReference type="PROSITE-ProRule" id="PRU00076"/>
    </source>
</evidence>
<evidence type="ECO:0000256" key="3">
    <source>
        <dbReference type="ARBA" id="ARBA00022737"/>
    </source>
</evidence>
<dbReference type="InterPro" id="IPR013032">
    <property type="entry name" value="EGF-like_CS"/>
</dbReference>
<evidence type="ECO:0000256" key="7">
    <source>
        <dbReference type="SAM" id="SignalP"/>
    </source>
</evidence>